<dbReference type="Gene3D" id="3.30.450.20">
    <property type="entry name" value="PAS domain"/>
    <property type="match status" value="2"/>
</dbReference>
<reference evidence="12 13" key="1">
    <citation type="journal article" date="2011" name="Stand. Genomic Sci.">
        <title>Complete genome sequence of Rhodospirillum rubrum type strain (S1).</title>
        <authorList>
            <person name="Munk A.C."/>
            <person name="Copeland A."/>
            <person name="Lucas S."/>
            <person name="Lapidus A."/>
            <person name="Del Rio T.G."/>
            <person name="Barry K."/>
            <person name="Detter J.C."/>
            <person name="Hammon N."/>
            <person name="Israni S."/>
            <person name="Pitluck S."/>
            <person name="Brettin T."/>
            <person name="Bruce D."/>
            <person name="Han C."/>
            <person name="Tapia R."/>
            <person name="Gilna P."/>
            <person name="Schmutz J."/>
            <person name="Larimer F."/>
            <person name="Land M."/>
            <person name="Kyrpides N.C."/>
            <person name="Mavromatis K."/>
            <person name="Richardson P."/>
            <person name="Rohde M."/>
            <person name="Goker M."/>
            <person name="Klenk H.P."/>
            <person name="Zhang Y."/>
            <person name="Roberts G.P."/>
            <person name="Reslewic S."/>
            <person name="Schwartz D.C."/>
        </authorList>
    </citation>
    <scope>NUCLEOTIDE SEQUENCE [LARGE SCALE GENOMIC DNA]</scope>
    <source>
        <strain evidence="13">ATCC 11170 / ATH 1.1.1 / DSM 467 / LMG 4362 / NCIMB 8255 / S1</strain>
    </source>
</reference>
<dbReference type="Pfam" id="PF02518">
    <property type="entry name" value="HATPase_c"/>
    <property type="match status" value="1"/>
</dbReference>
<dbReference type="KEGG" id="rru:Rru_A2235"/>
<dbReference type="PATRIC" id="fig|269796.9.peg.2332"/>
<dbReference type="InterPro" id="IPR029016">
    <property type="entry name" value="GAF-like_dom_sf"/>
</dbReference>
<accession>Q2RS60</accession>
<dbReference type="SUPFAM" id="SSF55874">
    <property type="entry name" value="ATPase domain of HSP90 chaperone/DNA topoisomerase II/histidine kinase"/>
    <property type="match status" value="1"/>
</dbReference>
<dbReference type="InterPro" id="IPR043150">
    <property type="entry name" value="Phytochrome_PHY_sf"/>
</dbReference>
<dbReference type="Gene3D" id="3.30.565.10">
    <property type="entry name" value="Histidine kinase-like ATPase, C-terminal domain"/>
    <property type="match status" value="1"/>
</dbReference>
<evidence type="ECO:0000259" key="10">
    <source>
        <dbReference type="PROSITE" id="PS50112"/>
    </source>
</evidence>
<evidence type="ECO:0000259" key="8">
    <source>
        <dbReference type="PROSITE" id="PS50046"/>
    </source>
</evidence>
<keyword evidence="5" id="KW-0716">Sensory transduction</keyword>
<dbReference type="GO" id="GO:0009881">
    <property type="term" value="F:photoreceptor activity"/>
    <property type="evidence" value="ECO:0007669"/>
    <property type="project" value="UniProtKB-KW"/>
</dbReference>
<evidence type="ECO:0000259" key="11">
    <source>
        <dbReference type="PROSITE" id="PS50113"/>
    </source>
</evidence>
<dbReference type="SMART" id="SM00065">
    <property type="entry name" value="GAF"/>
    <property type="match status" value="1"/>
</dbReference>
<dbReference type="PROSITE" id="PS50046">
    <property type="entry name" value="PHYTOCHROME_2"/>
    <property type="match status" value="1"/>
</dbReference>
<protein>
    <recommendedName>
        <fullName evidence="3">histidine kinase</fullName>
        <ecNumber evidence="3">2.7.13.3</ecNumber>
    </recommendedName>
</protein>
<proteinExistence type="inferred from homology"/>
<dbReference type="EnsemblBacteria" id="ABC23035">
    <property type="protein sequence ID" value="ABC23035"/>
    <property type="gene ID" value="Rru_A2235"/>
</dbReference>
<dbReference type="Gene3D" id="1.10.287.130">
    <property type="match status" value="1"/>
</dbReference>
<organism evidence="12 13">
    <name type="scientific">Rhodospirillum rubrum (strain ATCC 11170 / ATH 1.1.1 / DSM 467 / LMG 4362 / NCIMB 8255 / S1)</name>
    <dbReference type="NCBI Taxonomy" id="269796"/>
    <lineage>
        <taxon>Bacteria</taxon>
        <taxon>Pseudomonadati</taxon>
        <taxon>Pseudomonadota</taxon>
        <taxon>Alphaproteobacteria</taxon>
        <taxon>Rhodospirillales</taxon>
        <taxon>Rhodospirillaceae</taxon>
        <taxon>Rhodospirillum</taxon>
    </lineage>
</organism>
<dbReference type="GO" id="GO:0006355">
    <property type="term" value="P:regulation of DNA-templated transcription"/>
    <property type="evidence" value="ECO:0007669"/>
    <property type="project" value="InterPro"/>
</dbReference>
<dbReference type="Proteomes" id="UP000001929">
    <property type="component" value="Chromosome"/>
</dbReference>
<dbReference type="InterPro" id="IPR035965">
    <property type="entry name" value="PAS-like_dom_sf"/>
</dbReference>
<dbReference type="InterPro" id="IPR016132">
    <property type="entry name" value="Phyto_chromo_attachment"/>
</dbReference>
<dbReference type="InterPro" id="IPR000700">
    <property type="entry name" value="PAS-assoc_C"/>
</dbReference>
<evidence type="ECO:0000256" key="4">
    <source>
        <dbReference type="ARBA" id="ARBA00022543"/>
    </source>
</evidence>
<feature type="domain" description="Phytochrome chromophore attachment site" evidence="8">
    <location>
        <begin position="148"/>
        <end position="308"/>
    </location>
</feature>
<dbReference type="InterPro" id="IPR036097">
    <property type="entry name" value="HisK_dim/P_sf"/>
</dbReference>
<comment type="catalytic activity">
    <reaction evidence="1">
        <text>ATP + protein L-histidine = ADP + protein N-phospho-L-histidine.</text>
        <dbReference type="EC" id="2.7.13.3"/>
    </reaction>
</comment>
<dbReference type="GO" id="GO:0000155">
    <property type="term" value="F:phosphorelay sensor kinase activity"/>
    <property type="evidence" value="ECO:0007669"/>
    <property type="project" value="InterPro"/>
</dbReference>
<dbReference type="InterPro" id="IPR004358">
    <property type="entry name" value="Sig_transdc_His_kin-like_C"/>
</dbReference>
<dbReference type="InterPro" id="IPR013654">
    <property type="entry name" value="PAS_2"/>
</dbReference>
<dbReference type="Gene3D" id="3.30.450.270">
    <property type="match status" value="1"/>
</dbReference>
<dbReference type="Gene3D" id="3.30.450.40">
    <property type="match status" value="1"/>
</dbReference>
<dbReference type="EC" id="2.7.13.3" evidence="3"/>
<dbReference type="eggNOG" id="COG4191">
    <property type="taxonomic scope" value="Bacteria"/>
</dbReference>
<gene>
    <name evidence="12" type="ordered locus">Rru_A2235</name>
</gene>
<keyword evidence="12" id="KW-0418">Kinase</keyword>
<keyword evidence="12" id="KW-0808">Transferase</keyword>
<dbReference type="Pfam" id="PF08446">
    <property type="entry name" value="PAS_2"/>
    <property type="match status" value="1"/>
</dbReference>
<name>Q2RS60_RHORT</name>
<dbReference type="InterPro" id="IPR003018">
    <property type="entry name" value="GAF"/>
</dbReference>
<dbReference type="InterPro" id="IPR000014">
    <property type="entry name" value="PAS"/>
</dbReference>
<dbReference type="InterPro" id="IPR036890">
    <property type="entry name" value="HATPase_C_sf"/>
</dbReference>
<dbReference type="CDD" id="cd00130">
    <property type="entry name" value="PAS"/>
    <property type="match status" value="1"/>
</dbReference>
<evidence type="ECO:0000256" key="5">
    <source>
        <dbReference type="ARBA" id="ARBA00022606"/>
    </source>
</evidence>
<keyword evidence="4" id="KW-0600">Photoreceptor protein</keyword>
<dbReference type="InterPro" id="IPR013515">
    <property type="entry name" value="Phytochrome_cen-reg"/>
</dbReference>
<dbReference type="PROSITE" id="PS50113">
    <property type="entry name" value="PAC"/>
    <property type="match status" value="1"/>
</dbReference>
<dbReference type="PANTHER" id="PTHR43065">
    <property type="entry name" value="SENSOR HISTIDINE KINASE"/>
    <property type="match status" value="1"/>
</dbReference>
<dbReference type="PROSITE" id="PS50112">
    <property type="entry name" value="PAS"/>
    <property type="match status" value="1"/>
</dbReference>
<comment type="similarity">
    <text evidence="2">In the N-terminal section; belongs to the phytochrome family.</text>
</comment>
<dbReference type="SMART" id="SM00387">
    <property type="entry name" value="HATPase_c"/>
    <property type="match status" value="1"/>
</dbReference>
<feature type="domain" description="PAC" evidence="11">
    <location>
        <begin position="590"/>
        <end position="642"/>
    </location>
</feature>
<dbReference type="Pfam" id="PF00360">
    <property type="entry name" value="PHY"/>
    <property type="match status" value="1"/>
</dbReference>
<dbReference type="InterPro" id="IPR003594">
    <property type="entry name" value="HATPase_dom"/>
</dbReference>
<dbReference type="SUPFAM" id="SSF47384">
    <property type="entry name" value="Homodimeric domain of signal transducing histidine kinase"/>
    <property type="match status" value="1"/>
</dbReference>
<feature type="domain" description="Histidine kinase" evidence="9">
    <location>
        <begin position="655"/>
        <end position="864"/>
    </location>
</feature>
<dbReference type="eggNOG" id="COG4251">
    <property type="taxonomic scope" value="Bacteria"/>
</dbReference>
<dbReference type="SUPFAM" id="SSF55785">
    <property type="entry name" value="PYP-like sensor domain (PAS domain)"/>
    <property type="match status" value="2"/>
</dbReference>
<sequence length="865" mass="93590">MCPCGLGAAMDTVHSTCDQEPIHVPGLVQPHGFLVVLDSKSGRIAQVTPGIEAVAGVVAQRLIGEPLERVLDPRSAQRCRHRIARPEYPHLIDPFPVRAPGGQSFSAVAHATDQADLVELWSDDQETTVEGVFGRLPFAIGHASRAASIEDLCGRAAATVADLTGYERVMVYRFAENWEGEVIAETLNGPVESYKGQRFPASDIPAQARALYSRNLLRSIPDVHYRPLPLVGRSPDGRELDMTFCNLRSVSPVHLEYLRNMGVAASFSVSLVVDGRLWGLVACHDRVPRRLSLATMGACQVYAETIAQQVLRLDNTRRSRHRSRTGDLIDDISVLLGSGRSLAEALDYTLDDTLALFGASRAVISLDGRQWTAEGPLEGAPIQVPPHQRLLLSERLGGRLRLPAELAGSFVGGVLLPLSDQPDRDFLLLGRPETLRSIEWAGRPEKQPEITPEGGLKIHPRTSFSLWREEVRGRSVAFDPLDRETAETLSLFLAERLAKQRRQQAVVALEETRQRLRDLAECSSDWLWETTGDGTLALVSDRINGLGDLRPEELVGRKLVDLVGGGDSGGAPGVDADEIASAFDEGRAFHGLTVSLALLGRGQWWVRLSGVPQYDGRGQLLGFRGTGTDVTPFKRLQEERVRTQRLEALGRLAGGIAHEIGNVLQPVLTMAHYASKRLDDRDFLEAALADICEGGARAKDIVRSVLTFARQTPAERRPLVLAPALARSVAFAAKGHPGLEIITDIPDTAGEIAANSTELSQIVLNLVGNAADAMGGRGRVFVSLAEAPDLGRMVITIRDEGPGMTLQTQARVFEPFFTTKPEGSGTGMGLAVVHGLVEAWGGTIGLESAPGSGTKFVISFPINNP</sequence>
<dbReference type="PhylomeDB" id="Q2RS60"/>
<dbReference type="PROSITE" id="PS50109">
    <property type="entry name" value="HIS_KIN"/>
    <property type="match status" value="1"/>
</dbReference>
<dbReference type="SUPFAM" id="SSF55781">
    <property type="entry name" value="GAF domain-like"/>
    <property type="match status" value="2"/>
</dbReference>
<evidence type="ECO:0000256" key="7">
    <source>
        <dbReference type="ARBA" id="ARBA00023170"/>
    </source>
</evidence>
<evidence type="ECO:0000256" key="2">
    <source>
        <dbReference type="ARBA" id="ARBA00006402"/>
    </source>
</evidence>
<dbReference type="AlphaFoldDB" id="Q2RS60"/>
<dbReference type="STRING" id="269796.Rru_A2235"/>
<feature type="domain" description="PAS" evidence="10">
    <location>
        <begin position="512"/>
        <end position="560"/>
    </location>
</feature>
<evidence type="ECO:0000259" key="9">
    <source>
        <dbReference type="PROSITE" id="PS50109"/>
    </source>
</evidence>
<evidence type="ECO:0000256" key="1">
    <source>
        <dbReference type="ARBA" id="ARBA00000085"/>
    </source>
</evidence>
<dbReference type="InterPro" id="IPR005467">
    <property type="entry name" value="His_kinase_dom"/>
</dbReference>
<keyword evidence="13" id="KW-1185">Reference proteome</keyword>
<dbReference type="EMBL" id="CP000230">
    <property type="protein sequence ID" value="ABC23035.1"/>
    <property type="molecule type" value="Genomic_DNA"/>
</dbReference>
<evidence type="ECO:0000256" key="3">
    <source>
        <dbReference type="ARBA" id="ARBA00012438"/>
    </source>
</evidence>
<dbReference type="SMR" id="Q2RS60"/>
<evidence type="ECO:0000313" key="12">
    <source>
        <dbReference type="EMBL" id="ABC23035.1"/>
    </source>
</evidence>
<keyword evidence="6" id="KW-0157">Chromophore</keyword>
<dbReference type="PRINTS" id="PR00344">
    <property type="entry name" value="BCTRLSENSOR"/>
</dbReference>
<dbReference type="PANTHER" id="PTHR43065:SF42">
    <property type="entry name" value="TWO-COMPONENT SENSOR PPRA"/>
    <property type="match status" value="1"/>
</dbReference>
<evidence type="ECO:0000256" key="6">
    <source>
        <dbReference type="ARBA" id="ARBA00022991"/>
    </source>
</evidence>
<dbReference type="HOGENOM" id="CLU_000445_50_1_5"/>
<evidence type="ECO:0000313" key="13">
    <source>
        <dbReference type="Proteomes" id="UP000001929"/>
    </source>
</evidence>
<dbReference type="Pfam" id="PF01590">
    <property type="entry name" value="GAF"/>
    <property type="match status" value="1"/>
</dbReference>
<keyword evidence="7" id="KW-0675">Receptor</keyword>
<dbReference type="GO" id="GO:0009584">
    <property type="term" value="P:detection of visible light"/>
    <property type="evidence" value="ECO:0007669"/>
    <property type="project" value="InterPro"/>
</dbReference>